<dbReference type="AlphaFoldDB" id="A0A1Y1L6Z7"/>
<proteinExistence type="predicted"/>
<dbReference type="PANTHER" id="PTHR34153:SF2">
    <property type="entry name" value="SI:CH211-262H13.3-RELATED"/>
    <property type="match status" value="1"/>
</dbReference>
<feature type="region of interest" description="Disordered" evidence="1">
    <location>
        <begin position="96"/>
        <end position="131"/>
    </location>
</feature>
<sequence length="528" mass="59253">MAYVGVEFAQDNTVAIVCSNWLTPRKTHSYWPPYTTQELYNRALKRIESPCMDDGYEWSIYEVRRCFFECDNIEKAKRKIKVAEVSSDIQSDIDDSQIPKKRVRKPTKRIYSSDENESENELGTDSSQNKLPRPSLIQLDCSASQFPSSSQDSGGVYQSSYFVENTSSYQLPRTATVQYVNCDTDVNVDDPLNLKEIKNSTSSCGRSYPQQRCRPTTSGINTPLSSQGSSLRVCRRSPSVENSVFEPATTVEYITNASVDDPLNKINNSTPSSGRQHANYRSRLSTSGTTTSPSSQGTLSRVCLKSPSFAHTSTQFVNKANEIEDSTDKSSHNTYTLNRFQPADIRSTPKPSQLQDLHSIEMPIQQYKNNDIVKLLLTILEQNKQILGHLEKTNRSSTSADISLPEDFASLPCKSSEELNILENLLSEKSHFKVLIAHLSQFGGKEVIPKVNALLRKCLTNQLACKYSYLGTRLGKEAFTKLRLKEVIIGAVKTSISIDNETPVISAIKEWLKHAPQRVKLENNKIDK</sequence>
<feature type="compositionally biased region" description="Low complexity" evidence="1">
    <location>
        <begin position="281"/>
        <end position="299"/>
    </location>
</feature>
<dbReference type="EMBL" id="GEZM01068644">
    <property type="protein sequence ID" value="JAV66837.1"/>
    <property type="molecule type" value="Transcribed_RNA"/>
</dbReference>
<feature type="region of interest" description="Disordered" evidence="1">
    <location>
        <begin position="201"/>
        <end position="230"/>
    </location>
</feature>
<organism evidence="2">
    <name type="scientific">Photinus pyralis</name>
    <name type="common">Common eastern firefly</name>
    <name type="synonym">Lampyris pyralis</name>
    <dbReference type="NCBI Taxonomy" id="7054"/>
    <lineage>
        <taxon>Eukaryota</taxon>
        <taxon>Metazoa</taxon>
        <taxon>Ecdysozoa</taxon>
        <taxon>Arthropoda</taxon>
        <taxon>Hexapoda</taxon>
        <taxon>Insecta</taxon>
        <taxon>Pterygota</taxon>
        <taxon>Neoptera</taxon>
        <taxon>Endopterygota</taxon>
        <taxon>Coleoptera</taxon>
        <taxon>Polyphaga</taxon>
        <taxon>Elateriformia</taxon>
        <taxon>Elateroidea</taxon>
        <taxon>Lampyridae</taxon>
        <taxon>Lampyrinae</taxon>
        <taxon>Photinus</taxon>
    </lineage>
</organism>
<evidence type="ECO:0000313" key="2">
    <source>
        <dbReference type="EMBL" id="JAV66837.1"/>
    </source>
</evidence>
<evidence type="ECO:0008006" key="3">
    <source>
        <dbReference type="Google" id="ProtNLM"/>
    </source>
</evidence>
<reference evidence="2" key="1">
    <citation type="journal article" date="2016" name="Sci. Rep.">
        <title>Molecular characterization of firefly nuptial gifts: a multi-omics approach sheds light on postcopulatory sexual selection.</title>
        <authorList>
            <person name="Al-Wathiqui N."/>
            <person name="Fallon T.R."/>
            <person name="South A."/>
            <person name="Weng J.K."/>
            <person name="Lewis S.M."/>
        </authorList>
    </citation>
    <scope>NUCLEOTIDE SEQUENCE</scope>
</reference>
<feature type="compositionally biased region" description="Basic residues" evidence="1">
    <location>
        <begin position="99"/>
        <end position="108"/>
    </location>
</feature>
<accession>A0A1Y1L6Z7</accession>
<feature type="region of interest" description="Disordered" evidence="1">
    <location>
        <begin position="262"/>
        <end position="299"/>
    </location>
</feature>
<feature type="compositionally biased region" description="Polar residues" evidence="1">
    <location>
        <begin position="265"/>
        <end position="276"/>
    </location>
</feature>
<dbReference type="PANTHER" id="PTHR34153">
    <property type="entry name" value="SI:CH211-262H13.3-RELATED-RELATED"/>
    <property type="match status" value="1"/>
</dbReference>
<protein>
    <recommendedName>
        <fullName evidence="3">DUF4806 domain-containing protein</fullName>
    </recommendedName>
</protein>
<name>A0A1Y1L6Z7_PHOPY</name>
<evidence type="ECO:0000256" key="1">
    <source>
        <dbReference type="SAM" id="MobiDB-lite"/>
    </source>
</evidence>